<proteinExistence type="predicted"/>
<dbReference type="Proteomes" id="UP000837857">
    <property type="component" value="Chromosome 29"/>
</dbReference>
<evidence type="ECO:0000313" key="1">
    <source>
        <dbReference type="EMBL" id="CAH2062270.1"/>
    </source>
</evidence>
<accession>A0ABN8IMT7</accession>
<name>A0ABN8IMT7_9NEOP</name>
<protein>
    <recommendedName>
        <fullName evidence="3">Peptidase A2 domain-containing protein</fullName>
    </recommendedName>
</protein>
<dbReference type="SUPFAM" id="SSF50630">
    <property type="entry name" value="Acid proteases"/>
    <property type="match status" value="1"/>
</dbReference>
<sequence length="228" mass="25239">MMLTGDAAVWWRRVRDSVASWPEALARLRAAYGVQKPTYRVLREVFATEQGVSGKQGVAIVDTGATYSVASPLLYSLLLNSGVSFREVERVIGLADGSRHTKIVKIATVTVTVGTRNVDTEFWVFPGDETRALLGRDFIAKVGMILDIAQEVWYFADNPEKKFPFEHSYVLKDTAVLDTLSDMCDVSLRPDEGTALSSEQRAALNHLLRRRVGQFAADGGAQNQGKWE</sequence>
<keyword evidence="2" id="KW-1185">Reference proteome</keyword>
<dbReference type="InterPro" id="IPR021109">
    <property type="entry name" value="Peptidase_aspartic_dom_sf"/>
</dbReference>
<dbReference type="Pfam" id="PF13650">
    <property type="entry name" value="Asp_protease_2"/>
    <property type="match status" value="1"/>
</dbReference>
<gene>
    <name evidence="1" type="ORF">IPOD504_LOCUS11831</name>
</gene>
<reference evidence="1" key="1">
    <citation type="submission" date="2022-03" db="EMBL/GenBank/DDBJ databases">
        <authorList>
            <person name="Martin H S."/>
        </authorList>
    </citation>
    <scope>NUCLEOTIDE SEQUENCE</scope>
</reference>
<evidence type="ECO:0008006" key="3">
    <source>
        <dbReference type="Google" id="ProtNLM"/>
    </source>
</evidence>
<feature type="non-terminal residue" evidence="1">
    <location>
        <position position="228"/>
    </location>
</feature>
<evidence type="ECO:0000313" key="2">
    <source>
        <dbReference type="Proteomes" id="UP000837857"/>
    </source>
</evidence>
<dbReference type="CDD" id="cd00303">
    <property type="entry name" value="retropepsin_like"/>
    <property type="match status" value="1"/>
</dbReference>
<organism evidence="1 2">
    <name type="scientific">Iphiclides podalirius</name>
    <name type="common">scarce swallowtail</name>
    <dbReference type="NCBI Taxonomy" id="110791"/>
    <lineage>
        <taxon>Eukaryota</taxon>
        <taxon>Metazoa</taxon>
        <taxon>Ecdysozoa</taxon>
        <taxon>Arthropoda</taxon>
        <taxon>Hexapoda</taxon>
        <taxon>Insecta</taxon>
        <taxon>Pterygota</taxon>
        <taxon>Neoptera</taxon>
        <taxon>Endopterygota</taxon>
        <taxon>Lepidoptera</taxon>
        <taxon>Glossata</taxon>
        <taxon>Ditrysia</taxon>
        <taxon>Papilionoidea</taxon>
        <taxon>Papilionidae</taxon>
        <taxon>Papilioninae</taxon>
        <taxon>Iphiclides</taxon>
    </lineage>
</organism>
<dbReference type="EMBL" id="OW152841">
    <property type="protein sequence ID" value="CAH2062270.1"/>
    <property type="molecule type" value="Genomic_DNA"/>
</dbReference>
<dbReference type="Gene3D" id="2.40.70.10">
    <property type="entry name" value="Acid Proteases"/>
    <property type="match status" value="1"/>
</dbReference>